<evidence type="ECO:0000313" key="2">
    <source>
        <dbReference type="EMBL" id="CEM62048.1"/>
    </source>
</evidence>
<dbReference type="GO" id="GO:0004222">
    <property type="term" value="F:metalloendopeptidase activity"/>
    <property type="evidence" value="ECO:0007669"/>
    <property type="project" value="TreeGrafter"/>
</dbReference>
<dbReference type="EMBL" id="CDNC01000020">
    <property type="protein sequence ID" value="CEM62048.1"/>
    <property type="molecule type" value="Genomic_DNA"/>
</dbReference>
<reference evidence="3" key="1">
    <citation type="submission" date="2015-01" db="EMBL/GenBank/DDBJ databases">
        <authorList>
            <person name="Manzoor Shahid"/>
            <person name="Zubair Saima"/>
        </authorList>
    </citation>
    <scope>NUCLEOTIDE SEQUENCE [LARGE SCALE GENOMIC DNA]</scope>
    <source>
        <strain evidence="3">V1</strain>
    </source>
</reference>
<protein>
    <submittedName>
        <fullName evidence="2">LysM domain protein</fullName>
    </submittedName>
</protein>
<dbReference type="AlphaFoldDB" id="A0A0B7GU97"/>
<dbReference type="Gene3D" id="3.10.350.10">
    <property type="entry name" value="LysM domain"/>
    <property type="match status" value="2"/>
</dbReference>
<sequence>MAKSLMLFIKKPTIKECMNRFLSAIFFSFFSFSFIFAADTVYTIQKGDTVYGLSKKYRIPPSVLMAHNNISDPSKIKIGQKIIIPNTYIVQKGDTLYSIARASGCSIDELRKLNGLSAQSIIRPGDILIVQKNNSSKTVVASAPSKAESNKKNEPPVIPLQDPRNYTNIKIDTSLLWPVETKKISYLNGKLYGVVLEAKKGEQAKAIASGTVVYGGNHRGYGQVVFIQSKANYVYVYGGLESIAVSAGASIKVGQSIGTVGSDAISKKSLLYFMVYNKNKPIDPVKAPRGI</sequence>
<feature type="domain" description="LysM" evidence="1">
    <location>
        <begin position="86"/>
        <end position="130"/>
    </location>
</feature>
<dbReference type="Pfam" id="PF01551">
    <property type="entry name" value="Peptidase_M23"/>
    <property type="match status" value="1"/>
</dbReference>
<dbReference type="InterPro" id="IPR011055">
    <property type="entry name" value="Dup_hybrid_motif"/>
</dbReference>
<dbReference type="Pfam" id="PF01476">
    <property type="entry name" value="LysM"/>
    <property type="match status" value="2"/>
</dbReference>
<evidence type="ECO:0000259" key="1">
    <source>
        <dbReference type="PROSITE" id="PS51782"/>
    </source>
</evidence>
<dbReference type="Gene3D" id="2.70.70.10">
    <property type="entry name" value="Glucose Permease (Domain IIA)"/>
    <property type="match status" value="1"/>
</dbReference>
<dbReference type="CDD" id="cd00118">
    <property type="entry name" value="LysM"/>
    <property type="match status" value="2"/>
</dbReference>
<keyword evidence="3" id="KW-1185">Reference proteome</keyword>
<feature type="domain" description="LysM" evidence="1">
    <location>
        <begin position="40"/>
        <end position="84"/>
    </location>
</feature>
<dbReference type="CDD" id="cd12797">
    <property type="entry name" value="M23_peptidase"/>
    <property type="match status" value="1"/>
</dbReference>
<gene>
    <name evidence="2" type="ORF">TPHV1_270005</name>
</gene>
<dbReference type="Proteomes" id="UP000042527">
    <property type="component" value="Unassembled WGS sequence"/>
</dbReference>
<dbReference type="PANTHER" id="PTHR21666">
    <property type="entry name" value="PEPTIDASE-RELATED"/>
    <property type="match status" value="1"/>
</dbReference>
<dbReference type="InterPro" id="IPR018392">
    <property type="entry name" value="LysM"/>
</dbReference>
<dbReference type="PROSITE" id="PS51782">
    <property type="entry name" value="LYSM"/>
    <property type="match status" value="2"/>
</dbReference>
<evidence type="ECO:0000313" key="3">
    <source>
        <dbReference type="Proteomes" id="UP000042527"/>
    </source>
</evidence>
<accession>A0A0B7GU97</accession>
<dbReference type="PANTHER" id="PTHR21666:SF270">
    <property type="entry name" value="MUREIN HYDROLASE ACTIVATOR ENVC"/>
    <property type="match status" value="1"/>
</dbReference>
<dbReference type="InterPro" id="IPR050570">
    <property type="entry name" value="Cell_wall_metabolism_enzyme"/>
</dbReference>
<name>A0A0B7GU97_TREPH</name>
<dbReference type="SUPFAM" id="SSF51261">
    <property type="entry name" value="Duplicated hybrid motif"/>
    <property type="match status" value="1"/>
</dbReference>
<dbReference type="InterPro" id="IPR016047">
    <property type="entry name" value="M23ase_b-sheet_dom"/>
</dbReference>
<dbReference type="InterPro" id="IPR036779">
    <property type="entry name" value="LysM_dom_sf"/>
</dbReference>
<dbReference type="SMART" id="SM00257">
    <property type="entry name" value="LysM"/>
    <property type="match status" value="2"/>
</dbReference>
<organism evidence="2 3">
    <name type="scientific">Treponema phagedenis</name>
    <dbReference type="NCBI Taxonomy" id="162"/>
    <lineage>
        <taxon>Bacteria</taxon>
        <taxon>Pseudomonadati</taxon>
        <taxon>Spirochaetota</taxon>
        <taxon>Spirochaetia</taxon>
        <taxon>Spirochaetales</taxon>
        <taxon>Treponemataceae</taxon>
        <taxon>Treponema</taxon>
    </lineage>
</organism>
<proteinExistence type="predicted"/>